<dbReference type="FunFam" id="3.40.50.300:FF:000011">
    <property type="entry name" value="Putative ABC transporter ATP-binding component"/>
    <property type="match status" value="1"/>
</dbReference>
<comment type="similarity">
    <text evidence="4">Belongs to the ABC transporter superfamily. ABCF family. YbiT subfamily.</text>
</comment>
<dbReference type="InterPro" id="IPR027417">
    <property type="entry name" value="P-loop_NTPase"/>
</dbReference>
<dbReference type="InterPro" id="IPR017871">
    <property type="entry name" value="ABC_transporter-like_CS"/>
</dbReference>
<evidence type="ECO:0000256" key="1">
    <source>
        <dbReference type="ARBA" id="ARBA00022737"/>
    </source>
</evidence>
<keyword evidence="1" id="KW-0677">Repeat</keyword>
<reference evidence="7" key="1">
    <citation type="journal article" date="2014" name="Int. J. Syst. Evol. Microbiol.">
        <title>Complete genome sequence of Corynebacterium casei LMG S-19264T (=DSM 44701T), isolated from a smear-ripened cheese.</title>
        <authorList>
            <consortium name="US DOE Joint Genome Institute (JGI-PGF)"/>
            <person name="Walter F."/>
            <person name="Albersmeier A."/>
            <person name="Kalinowski J."/>
            <person name="Ruckert C."/>
        </authorList>
    </citation>
    <scope>NUCLEOTIDE SEQUENCE</scope>
    <source>
        <strain evidence="7">CGMCC 1.12506</strain>
    </source>
</reference>
<dbReference type="CDD" id="cd03221">
    <property type="entry name" value="ABCF_EF-3"/>
    <property type="match status" value="2"/>
</dbReference>
<dbReference type="InterPro" id="IPR032781">
    <property type="entry name" value="ABC_tran_Xtn"/>
</dbReference>
<evidence type="ECO:0000313" key="7">
    <source>
        <dbReference type="EMBL" id="GGD16169.1"/>
    </source>
</evidence>
<reference evidence="7" key="2">
    <citation type="submission" date="2020-09" db="EMBL/GenBank/DDBJ databases">
        <authorList>
            <person name="Sun Q."/>
            <person name="Zhou Y."/>
        </authorList>
    </citation>
    <scope>NUCLEOTIDE SEQUENCE</scope>
    <source>
        <strain evidence="7">CGMCC 1.12506</strain>
    </source>
</reference>
<feature type="domain" description="ABC transporter" evidence="6">
    <location>
        <begin position="328"/>
        <end position="542"/>
    </location>
</feature>
<dbReference type="Gene3D" id="3.40.50.300">
    <property type="entry name" value="P-loop containing nucleotide triphosphate hydrolases"/>
    <property type="match status" value="2"/>
</dbReference>
<dbReference type="PANTHER" id="PTHR42855">
    <property type="entry name" value="ABC TRANSPORTER ATP-BINDING SUBUNIT"/>
    <property type="match status" value="1"/>
</dbReference>
<organism evidence="7 8">
    <name type="scientific">Flavobacterium orientale</name>
    <dbReference type="NCBI Taxonomy" id="1756020"/>
    <lineage>
        <taxon>Bacteria</taxon>
        <taxon>Pseudomonadati</taxon>
        <taxon>Bacteroidota</taxon>
        <taxon>Flavobacteriia</taxon>
        <taxon>Flavobacteriales</taxon>
        <taxon>Flavobacteriaceae</taxon>
        <taxon>Flavobacterium</taxon>
    </lineage>
</organism>
<evidence type="ECO:0000256" key="5">
    <source>
        <dbReference type="ARBA" id="ARBA00074044"/>
    </source>
</evidence>
<dbReference type="InterPro" id="IPR051309">
    <property type="entry name" value="ABCF_ATPase"/>
</dbReference>
<dbReference type="GO" id="GO:0016887">
    <property type="term" value="F:ATP hydrolysis activity"/>
    <property type="evidence" value="ECO:0007669"/>
    <property type="project" value="InterPro"/>
</dbReference>
<dbReference type="SMART" id="SM00382">
    <property type="entry name" value="AAA"/>
    <property type="match status" value="2"/>
</dbReference>
<dbReference type="EMBL" id="BMFG01000001">
    <property type="protein sequence ID" value="GGD16169.1"/>
    <property type="molecule type" value="Genomic_DNA"/>
</dbReference>
<dbReference type="InterPro" id="IPR003439">
    <property type="entry name" value="ABC_transporter-like_ATP-bd"/>
</dbReference>
<dbReference type="GO" id="GO:0005524">
    <property type="term" value="F:ATP binding"/>
    <property type="evidence" value="ECO:0007669"/>
    <property type="project" value="UniProtKB-KW"/>
</dbReference>
<comment type="caution">
    <text evidence="7">The sequence shown here is derived from an EMBL/GenBank/DDBJ whole genome shotgun (WGS) entry which is preliminary data.</text>
</comment>
<keyword evidence="7" id="KW-0808">Transferase</keyword>
<keyword evidence="3" id="KW-0067">ATP-binding</keyword>
<dbReference type="AlphaFoldDB" id="A0A916XVW8"/>
<dbReference type="GO" id="GO:0016740">
    <property type="term" value="F:transferase activity"/>
    <property type="evidence" value="ECO:0007669"/>
    <property type="project" value="UniProtKB-KW"/>
</dbReference>
<proteinExistence type="inferred from homology"/>
<keyword evidence="2" id="KW-0547">Nucleotide-binding</keyword>
<feature type="domain" description="ABC transporter" evidence="6">
    <location>
        <begin position="2"/>
        <end position="260"/>
    </location>
</feature>
<dbReference type="Proteomes" id="UP000625735">
    <property type="component" value="Unassembled WGS sequence"/>
</dbReference>
<accession>A0A916XVW8</accession>
<keyword evidence="8" id="KW-1185">Reference proteome</keyword>
<dbReference type="SUPFAM" id="SSF52540">
    <property type="entry name" value="P-loop containing nucleoside triphosphate hydrolases"/>
    <property type="match status" value="2"/>
</dbReference>
<protein>
    <recommendedName>
        <fullName evidence="5">Probable ATP-binding protein YbiT</fullName>
    </recommendedName>
</protein>
<dbReference type="InterPro" id="IPR003593">
    <property type="entry name" value="AAA+_ATPase"/>
</dbReference>
<dbReference type="PROSITE" id="PS50893">
    <property type="entry name" value="ABC_TRANSPORTER_2"/>
    <property type="match status" value="2"/>
</dbReference>
<dbReference type="FunFam" id="3.40.50.300:FF:000070">
    <property type="entry name" value="Putative ABC transporter ATP-binding component"/>
    <property type="match status" value="1"/>
</dbReference>
<evidence type="ECO:0000313" key="8">
    <source>
        <dbReference type="Proteomes" id="UP000625735"/>
    </source>
</evidence>
<dbReference type="PROSITE" id="PS00211">
    <property type="entry name" value="ABC_TRANSPORTER_1"/>
    <property type="match status" value="2"/>
</dbReference>
<evidence type="ECO:0000256" key="4">
    <source>
        <dbReference type="ARBA" id="ARBA00061551"/>
    </source>
</evidence>
<dbReference type="RefSeq" id="WP_188360819.1">
    <property type="nucleotide sequence ID" value="NZ_BMFG01000001.1"/>
</dbReference>
<evidence type="ECO:0000256" key="2">
    <source>
        <dbReference type="ARBA" id="ARBA00022741"/>
    </source>
</evidence>
<dbReference type="Pfam" id="PF12848">
    <property type="entry name" value="ABC_tran_Xtn"/>
    <property type="match status" value="1"/>
</dbReference>
<evidence type="ECO:0000256" key="3">
    <source>
        <dbReference type="ARBA" id="ARBA00022840"/>
    </source>
</evidence>
<gene>
    <name evidence="7" type="ORF">GCM10011343_03890</name>
</gene>
<name>A0A916XVW8_9FLAO</name>
<evidence type="ECO:0000259" key="6">
    <source>
        <dbReference type="PROSITE" id="PS50893"/>
    </source>
</evidence>
<dbReference type="PANTHER" id="PTHR42855:SF2">
    <property type="entry name" value="DRUG RESISTANCE ABC TRANSPORTER,ATP-BINDING PROTEIN"/>
    <property type="match status" value="1"/>
</dbReference>
<sequence length="544" mass="61617">MITVNDISVHFGGTTLFSDVSFAINENDKIALMGKNGAGKSTLLKIIAGESKPSTGNVSVPRDAVVAYLPQHLLTQDGSTVMEEASKAFGEIFKMKAEIDEINEQLTIRTDYESDDYMKLIERVSDLSEKFYAIEEINYEAEVEKILTGLGFERSDFTRQTSEFSGGWRMRIELAKILLRKPDLILLDEPTNHMDIESIQWLEEFLINSAKAVVVISHDRAFVDNITNRTIEVTMGRIYDYKAKYTHYLELRKDRRIHQQKAYDEQQKMIADNQTFIDRFKGTFSKTDAVQSRVKMLEKLVLVQVDEVDTSALKLKFPPAIRSGQYPVIVKDLEKSYGDKLIFKDANIVIERGDKVAFVGKNGEGKSTMIKAIMKEIEINGGSVEIGHNAQIGYFAQNQASLLDENATIFETIDDIAVGDVRTQIKNILGAFMFHGDDITKKVKVLSGGEKTRLAMIKLLLEPVNLLILDEPSNHLDMKTKDIIKDALRDFDGTLILVSHDRDFLDGLATKVFEFGNKRVKEHFEDIKGFLAMKKMENLREIEK</sequence>
<dbReference type="Pfam" id="PF00005">
    <property type="entry name" value="ABC_tran"/>
    <property type="match status" value="2"/>
</dbReference>